<proteinExistence type="predicted"/>
<dbReference type="STRING" id="1123243.SAMN02745190_01889"/>
<accession>A0A1M4Z308</accession>
<dbReference type="Proteomes" id="UP000184404">
    <property type="component" value="Unassembled WGS sequence"/>
</dbReference>
<dbReference type="EMBL" id="FQUG01000007">
    <property type="protein sequence ID" value="SHF11976.1"/>
    <property type="molecule type" value="Genomic_DNA"/>
</dbReference>
<name>A0A1M4Z308_9FIRM</name>
<reference evidence="1 2" key="1">
    <citation type="submission" date="2016-11" db="EMBL/GenBank/DDBJ databases">
        <authorList>
            <person name="Jaros S."/>
            <person name="Januszkiewicz K."/>
            <person name="Wedrychowicz H."/>
        </authorList>
    </citation>
    <scope>NUCLEOTIDE SEQUENCE [LARGE SCALE GENOMIC DNA]</scope>
    <source>
        <strain evidence="1 2">DSM 10502</strain>
    </source>
</reference>
<evidence type="ECO:0000313" key="1">
    <source>
        <dbReference type="EMBL" id="SHF11976.1"/>
    </source>
</evidence>
<dbReference type="RefSeq" id="WP_159430504.1">
    <property type="nucleotide sequence ID" value="NZ_FQUG01000007.1"/>
</dbReference>
<dbReference type="AlphaFoldDB" id="A0A1M4Z308"/>
<gene>
    <name evidence="1" type="ORF">SAMN02745190_01889</name>
</gene>
<evidence type="ECO:0000313" key="2">
    <source>
        <dbReference type="Proteomes" id="UP000184404"/>
    </source>
</evidence>
<protein>
    <submittedName>
        <fullName evidence="1">Uncharacterized protein</fullName>
    </submittedName>
</protein>
<organism evidence="1 2">
    <name type="scientific">Schwartzia succinivorans DSM 10502</name>
    <dbReference type="NCBI Taxonomy" id="1123243"/>
    <lineage>
        <taxon>Bacteria</taxon>
        <taxon>Bacillati</taxon>
        <taxon>Bacillota</taxon>
        <taxon>Negativicutes</taxon>
        <taxon>Selenomonadales</taxon>
        <taxon>Selenomonadaceae</taxon>
        <taxon>Schwartzia</taxon>
    </lineage>
</organism>
<keyword evidence="2" id="KW-1185">Reference proteome</keyword>
<sequence>MANEITLRARIATRVHNALKEGPITMIDNTEIQEAIFQVAIEAALVAVEEYEKEKAQA</sequence>